<name>A0A0D8JB22_9BACT</name>
<protein>
    <recommendedName>
        <fullName evidence="3">Cysteine-rich CWC</fullName>
    </recommendedName>
</protein>
<dbReference type="InterPro" id="IPR032720">
    <property type="entry name" value="Cys_rich_CWC"/>
</dbReference>
<reference evidence="1 2" key="1">
    <citation type="submission" date="2014-09" db="EMBL/GenBank/DDBJ databases">
        <title>Draft Genome Sequence of Draconibacterium sp. JN14CK-3.</title>
        <authorList>
            <person name="Dong C."/>
            <person name="Lai Q."/>
            <person name="Shao Z."/>
        </authorList>
    </citation>
    <scope>NUCLEOTIDE SEQUENCE [LARGE SCALE GENOMIC DNA]</scope>
    <source>
        <strain evidence="1 2">JN14CK-3</strain>
    </source>
</reference>
<dbReference type="Proteomes" id="UP000032544">
    <property type="component" value="Unassembled WGS sequence"/>
</dbReference>
<organism evidence="1 2">
    <name type="scientific">Draconibacterium sediminis</name>
    <dbReference type="NCBI Taxonomy" id="1544798"/>
    <lineage>
        <taxon>Bacteria</taxon>
        <taxon>Pseudomonadati</taxon>
        <taxon>Bacteroidota</taxon>
        <taxon>Bacteroidia</taxon>
        <taxon>Marinilabiliales</taxon>
        <taxon>Prolixibacteraceae</taxon>
        <taxon>Draconibacterium</taxon>
    </lineage>
</organism>
<evidence type="ECO:0000313" key="1">
    <source>
        <dbReference type="EMBL" id="KJF44117.1"/>
    </source>
</evidence>
<sequence>MMEHNPKYEPHACARCDSLHTCTGTYHCWCNRVEIPENVRDYVMACFDGCLCPDCIEELKRTII</sequence>
<evidence type="ECO:0000313" key="2">
    <source>
        <dbReference type="Proteomes" id="UP000032544"/>
    </source>
</evidence>
<proteinExistence type="predicted"/>
<dbReference type="OrthoDB" id="9800168at2"/>
<dbReference type="RefSeq" id="WP_045025683.1">
    <property type="nucleotide sequence ID" value="NZ_JRHC01000001.1"/>
</dbReference>
<evidence type="ECO:0008006" key="3">
    <source>
        <dbReference type="Google" id="ProtNLM"/>
    </source>
</evidence>
<accession>A0A0D8JB22</accession>
<dbReference type="AlphaFoldDB" id="A0A0D8JB22"/>
<gene>
    <name evidence="1" type="ORF">LH29_00860</name>
</gene>
<keyword evidence="2" id="KW-1185">Reference proteome</keyword>
<comment type="caution">
    <text evidence="1">The sequence shown here is derived from an EMBL/GenBank/DDBJ whole genome shotgun (WGS) entry which is preliminary data.</text>
</comment>
<dbReference type="Pfam" id="PF14375">
    <property type="entry name" value="Cys_rich_CWC"/>
    <property type="match status" value="1"/>
</dbReference>
<dbReference type="EMBL" id="JRHC01000001">
    <property type="protein sequence ID" value="KJF44117.1"/>
    <property type="molecule type" value="Genomic_DNA"/>
</dbReference>